<gene>
    <name evidence="3" type="ORF">GL267_11000</name>
</gene>
<dbReference type="PANTHER" id="PTHR43540:SF1">
    <property type="entry name" value="ISOCHORISMATASE HYDROLASE"/>
    <property type="match status" value="1"/>
</dbReference>
<reference evidence="3" key="1">
    <citation type="submission" date="2019-11" db="EMBL/GenBank/DDBJ databases">
        <title>Acidithiobacillus ferrianus sp. nov.: a facultatively anaerobic and extremely acidophilic chemolithoautotroph.</title>
        <authorList>
            <person name="Norris P.R."/>
            <person name="Falagan C."/>
            <person name="Moya-Beltran A."/>
            <person name="Castro M."/>
            <person name="Quatrini R."/>
            <person name="Johnson D.B."/>
        </authorList>
    </citation>
    <scope>NUCLEOTIDE SEQUENCE [LARGE SCALE GENOMIC DNA]</scope>
    <source>
        <strain evidence="3">MG</strain>
    </source>
</reference>
<accession>A0A845UB50</accession>
<dbReference type="Gene3D" id="3.40.50.850">
    <property type="entry name" value="Isochorismatase-like"/>
    <property type="match status" value="1"/>
</dbReference>
<dbReference type="GO" id="GO:0016787">
    <property type="term" value="F:hydrolase activity"/>
    <property type="evidence" value="ECO:0007669"/>
    <property type="project" value="UniProtKB-KW"/>
</dbReference>
<evidence type="ECO:0000259" key="2">
    <source>
        <dbReference type="Pfam" id="PF00857"/>
    </source>
</evidence>
<evidence type="ECO:0000313" key="3">
    <source>
        <dbReference type="EMBL" id="NDU43141.1"/>
    </source>
</evidence>
<dbReference type="Pfam" id="PF00857">
    <property type="entry name" value="Isochorismatase"/>
    <property type="match status" value="1"/>
</dbReference>
<evidence type="ECO:0000256" key="1">
    <source>
        <dbReference type="ARBA" id="ARBA00022801"/>
    </source>
</evidence>
<dbReference type="InterPro" id="IPR050272">
    <property type="entry name" value="Isochorismatase-like_hydrls"/>
</dbReference>
<name>A0A845UB50_9PROT</name>
<dbReference type="RefSeq" id="WP_163098375.1">
    <property type="nucleotide sequence ID" value="NZ_CP127523.1"/>
</dbReference>
<dbReference type="EMBL" id="WNJL01000037">
    <property type="protein sequence ID" value="NDU43141.1"/>
    <property type="molecule type" value="Genomic_DNA"/>
</dbReference>
<dbReference type="SUPFAM" id="SSF52499">
    <property type="entry name" value="Isochorismatase-like hydrolases"/>
    <property type="match status" value="1"/>
</dbReference>
<protein>
    <submittedName>
        <fullName evidence="3">Isochorismatase family protein</fullName>
    </submittedName>
</protein>
<dbReference type="InterPro" id="IPR000868">
    <property type="entry name" value="Isochorismatase-like_dom"/>
</dbReference>
<feature type="domain" description="Isochorismatase-like" evidence="2">
    <location>
        <begin position="33"/>
        <end position="219"/>
    </location>
</feature>
<organism evidence="3">
    <name type="scientific">Acidithiobacillus ferrianus</name>
    <dbReference type="NCBI Taxonomy" id="2678518"/>
    <lineage>
        <taxon>Bacteria</taxon>
        <taxon>Pseudomonadati</taxon>
        <taxon>Pseudomonadota</taxon>
        <taxon>Acidithiobacillia</taxon>
        <taxon>Acidithiobacillales</taxon>
        <taxon>Acidithiobacillaceae</taxon>
        <taxon>Acidithiobacillus</taxon>
    </lineage>
</organism>
<dbReference type="AlphaFoldDB" id="A0A845UB50"/>
<dbReference type="PANTHER" id="PTHR43540">
    <property type="entry name" value="PEROXYUREIDOACRYLATE/UREIDOACRYLATE AMIDOHYDROLASE-RELATED"/>
    <property type="match status" value="1"/>
</dbReference>
<dbReference type="CDD" id="cd00431">
    <property type="entry name" value="cysteine_hydrolases"/>
    <property type="match status" value="1"/>
</dbReference>
<proteinExistence type="predicted"/>
<comment type="caution">
    <text evidence="3">The sequence shown here is derived from an EMBL/GenBank/DDBJ whole genome shotgun (WGS) entry which is preliminary data.</text>
</comment>
<dbReference type="InterPro" id="IPR036380">
    <property type="entry name" value="Isochorismatase-like_sf"/>
</dbReference>
<sequence>MDQPGSHWKQRYRSFYYTHAEVPDLTLDLERTGLLVIDVQNIYFSRSDDPGESGEWAFFRSRMKNVVVPNIVRLTDFFRERRMPVFFARIACLTADGSDRSLSQKRAGFNNILLPHNQEASHIIENIKPLENEVVVTKTTDSALTGTNLRLILQNMGIHHVVVCGIFTDQCVSSTVRSLADESFDTVVIEDACAAGTEELHNHELEIINNIYCQVLNVEELLEVLEMEL</sequence>
<keyword evidence="1" id="KW-0378">Hydrolase</keyword>